<evidence type="ECO:0000256" key="3">
    <source>
        <dbReference type="PROSITE-ProRule" id="PRU00339"/>
    </source>
</evidence>
<dbReference type="InterPro" id="IPR001387">
    <property type="entry name" value="Cro/C1-type_HTH"/>
</dbReference>
<keyword evidence="6" id="KW-1185">Reference proteome</keyword>
<keyword evidence="1" id="KW-0677">Repeat</keyword>
<reference evidence="5 6" key="1">
    <citation type="submission" date="2019-03" db="EMBL/GenBank/DDBJ databases">
        <title>Genomic Encyclopedia of Type Strains, Phase IV (KMG-IV): sequencing the most valuable type-strain genomes for metagenomic binning, comparative biology and taxonomic classification.</title>
        <authorList>
            <person name="Goeker M."/>
        </authorList>
    </citation>
    <scope>NUCLEOTIDE SEQUENCE [LARGE SCALE GENOMIC DNA]</scope>
    <source>
        <strain evidence="5 6">DSM 46831</strain>
    </source>
</reference>
<dbReference type="Pfam" id="PF01381">
    <property type="entry name" value="HTH_3"/>
    <property type="match status" value="1"/>
</dbReference>
<dbReference type="InterPro" id="IPR011990">
    <property type="entry name" value="TPR-like_helical_dom_sf"/>
</dbReference>
<dbReference type="PANTHER" id="PTHR45641">
    <property type="entry name" value="TETRATRICOPEPTIDE REPEAT PROTEIN (AFU_ORTHOLOGUE AFUA_6G03870)"/>
    <property type="match status" value="1"/>
</dbReference>
<dbReference type="SMART" id="SM00530">
    <property type="entry name" value="HTH_XRE"/>
    <property type="match status" value="1"/>
</dbReference>
<dbReference type="SUPFAM" id="SSF47413">
    <property type="entry name" value="lambda repressor-like DNA-binding domains"/>
    <property type="match status" value="1"/>
</dbReference>
<evidence type="ECO:0000313" key="5">
    <source>
        <dbReference type="EMBL" id="TCP62648.1"/>
    </source>
</evidence>
<sequence>MSLISLHEMGEVIRRVRKERGLRLEDLADENISPATVSNIERGVAHVSPEKVTYLLDKLDIPAQKLPEILEKEQQELQELFVQLQIVSTLREVGKFDEALQTLDKMPVDDHHPLIPQVYYYKGRCYFSKNKYRQAERAFHNAIRCVQQGENRENNIESAGYLMLGVISYLQNNHTQALSYANQGLNVWVQNGERLHIRHLLLRNKGVCLQRLGRITEGMQLIQEIWDEVEHVDRIETKLMFFWLRADFSKRSGFLDEAIQFTLQGITLARRNSKLISLFELWTLLGSIYLEQKKYNLAEQALETALKLRGSFPDGARIASVYTQFGLLSMVNGELDKSYEYFLEAITISKKYQDAARLISNLSVMGEICRKRDQTAEAIEHLQQAVALAEKHEYKEREAKLWMQLASCYEGIDDKEFIHCMRKTYSLQQTKQESYIVHNDII</sequence>
<feature type="repeat" description="TPR" evidence="3">
    <location>
        <begin position="279"/>
        <end position="312"/>
    </location>
</feature>
<dbReference type="InterPro" id="IPR010982">
    <property type="entry name" value="Lambda_DNA-bd_dom_sf"/>
</dbReference>
<keyword evidence="2 3" id="KW-0802">TPR repeat</keyword>
<name>A0A4R2RIU3_9BACL</name>
<evidence type="ECO:0000259" key="4">
    <source>
        <dbReference type="PROSITE" id="PS50943"/>
    </source>
</evidence>
<feature type="repeat" description="TPR" evidence="3">
    <location>
        <begin position="116"/>
        <end position="149"/>
    </location>
</feature>
<dbReference type="EMBL" id="SLXV01000052">
    <property type="protein sequence ID" value="TCP62648.1"/>
    <property type="molecule type" value="Genomic_DNA"/>
</dbReference>
<proteinExistence type="predicted"/>
<dbReference type="AlphaFoldDB" id="A0A4R2RIU3"/>
<gene>
    <name evidence="5" type="ORF">EDD57_15215</name>
</gene>
<dbReference type="Pfam" id="PF13424">
    <property type="entry name" value="TPR_12"/>
    <property type="match status" value="1"/>
</dbReference>
<accession>A0A4R2RIU3</accession>
<evidence type="ECO:0000313" key="6">
    <source>
        <dbReference type="Proteomes" id="UP000294746"/>
    </source>
</evidence>
<dbReference type="SUPFAM" id="SSF48452">
    <property type="entry name" value="TPR-like"/>
    <property type="match status" value="2"/>
</dbReference>
<feature type="repeat" description="TPR" evidence="3">
    <location>
        <begin position="319"/>
        <end position="352"/>
    </location>
</feature>
<dbReference type="PROSITE" id="PS50005">
    <property type="entry name" value="TPR"/>
    <property type="match status" value="3"/>
</dbReference>
<dbReference type="CDD" id="cd00093">
    <property type="entry name" value="HTH_XRE"/>
    <property type="match status" value="1"/>
</dbReference>
<dbReference type="GO" id="GO:0003677">
    <property type="term" value="F:DNA binding"/>
    <property type="evidence" value="ECO:0007669"/>
    <property type="project" value="InterPro"/>
</dbReference>
<dbReference type="RefSeq" id="WP_131849841.1">
    <property type="nucleotide sequence ID" value="NZ_SLXV01000052.1"/>
</dbReference>
<comment type="caution">
    <text evidence="5">The sequence shown here is derived from an EMBL/GenBank/DDBJ whole genome shotgun (WGS) entry which is preliminary data.</text>
</comment>
<feature type="domain" description="HTH cro/C1-type" evidence="4">
    <location>
        <begin position="13"/>
        <end position="66"/>
    </location>
</feature>
<evidence type="ECO:0000256" key="2">
    <source>
        <dbReference type="ARBA" id="ARBA00022803"/>
    </source>
</evidence>
<evidence type="ECO:0000256" key="1">
    <source>
        <dbReference type="ARBA" id="ARBA00022737"/>
    </source>
</evidence>
<dbReference type="OrthoDB" id="2985637at2"/>
<protein>
    <submittedName>
        <fullName evidence="5">Tetratricopeptide repeat protein</fullName>
    </submittedName>
</protein>
<dbReference type="Pfam" id="PF13181">
    <property type="entry name" value="TPR_8"/>
    <property type="match status" value="1"/>
</dbReference>
<dbReference type="PANTHER" id="PTHR45641:SF19">
    <property type="entry name" value="NEPHROCYSTIN-3"/>
    <property type="match status" value="1"/>
</dbReference>
<dbReference type="Gene3D" id="1.25.40.10">
    <property type="entry name" value="Tetratricopeptide repeat domain"/>
    <property type="match status" value="2"/>
</dbReference>
<dbReference type="Gene3D" id="1.10.260.40">
    <property type="entry name" value="lambda repressor-like DNA-binding domains"/>
    <property type="match status" value="1"/>
</dbReference>
<dbReference type="SMART" id="SM00028">
    <property type="entry name" value="TPR"/>
    <property type="match status" value="5"/>
</dbReference>
<dbReference type="InterPro" id="IPR019734">
    <property type="entry name" value="TPR_rpt"/>
</dbReference>
<dbReference type="PROSITE" id="PS50943">
    <property type="entry name" value="HTH_CROC1"/>
    <property type="match status" value="1"/>
</dbReference>
<dbReference type="Proteomes" id="UP000294746">
    <property type="component" value="Unassembled WGS sequence"/>
</dbReference>
<organism evidence="5 6">
    <name type="scientific">Baia soyae</name>
    <dbReference type="NCBI Taxonomy" id="1544746"/>
    <lineage>
        <taxon>Bacteria</taxon>
        <taxon>Bacillati</taxon>
        <taxon>Bacillota</taxon>
        <taxon>Bacilli</taxon>
        <taxon>Bacillales</taxon>
        <taxon>Thermoactinomycetaceae</taxon>
        <taxon>Baia</taxon>
    </lineage>
</organism>